<evidence type="ECO:0000313" key="6">
    <source>
        <dbReference type="Proteomes" id="UP000053558"/>
    </source>
</evidence>
<dbReference type="Pfam" id="PF11969">
    <property type="entry name" value="DcpS_C"/>
    <property type="match status" value="1"/>
</dbReference>
<dbReference type="GO" id="GO:0016787">
    <property type="term" value="F:hydrolase activity"/>
    <property type="evidence" value="ECO:0007669"/>
    <property type="project" value="UniProtKB-KW"/>
</dbReference>
<evidence type="ECO:0000256" key="3">
    <source>
        <dbReference type="PROSITE-ProRule" id="PRU00464"/>
    </source>
</evidence>
<dbReference type="RefSeq" id="XP_007765354.1">
    <property type="nucleotide sequence ID" value="XM_007767164.1"/>
</dbReference>
<dbReference type="PANTHER" id="PTHR12486">
    <property type="entry name" value="APRATAXIN-RELATED"/>
    <property type="match status" value="1"/>
</dbReference>
<keyword evidence="6" id="KW-1185">Reference proteome</keyword>
<dbReference type="PANTHER" id="PTHR12486:SF5">
    <property type="entry name" value="ADENOSINE 5'-MONOPHOSPHORAMIDASE HINT3"/>
    <property type="match status" value="1"/>
</dbReference>
<evidence type="ECO:0000256" key="2">
    <source>
        <dbReference type="ARBA" id="ARBA00022801"/>
    </source>
</evidence>
<proteinExistence type="predicted"/>
<evidence type="ECO:0000259" key="4">
    <source>
        <dbReference type="PROSITE" id="PS51084"/>
    </source>
</evidence>
<dbReference type="OMA" id="SINFLPC"/>
<dbReference type="Proteomes" id="UP000053558">
    <property type="component" value="Unassembled WGS sequence"/>
</dbReference>
<keyword evidence="1" id="KW-0547">Nucleotide-binding</keyword>
<dbReference type="InterPro" id="IPR011146">
    <property type="entry name" value="HIT-like"/>
</dbReference>
<gene>
    <name evidence="5" type="ORF">CONPUDRAFT_51437</name>
</gene>
<dbReference type="GO" id="GO:0000166">
    <property type="term" value="F:nucleotide binding"/>
    <property type="evidence" value="ECO:0007669"/>
    <property type="project" value="UniProtKB-KW"/>
</dbReference>
<dbReference type="EMBL" id="JH711575">
    <property type="protein sequence ID" value="EIW83688.1"/>
    <property type="molecule type" value="Genomic_DNA"/>
</dbReference>
<feature type="short sequence motif" description="Histidine triad motif" evidence="3">
    <location>
        <begin position="134"/>
        <end position="138"/>
    </location>
</feature>
<comment type="caution">
    <text evidence="5">The sequence shown here is derived from an EMBL/GenBank/DDBJ whole genome shotgun (WGS) entry which is preliminary data.</text>
</comment>
<dbReference type="AlphaFoldDB" id="A0A5M3MX69"/>
<dbReference type="OrthoDB" id="1915375at2759"/>
<dbReference type="PROSITE" id="PS51084">
    <property type="entry name" value="HIT_2"/>
    <property type="match status" value="1"/>
</dbReference>
<dbReference type="GeneID" id="19207449"/>
<reference evidence="6" key="1">
    <citation type="journal article" date="2012" name="Science">
        <title>The Paleozoic origin of enzymatic lignin decomposition reconstructed from 31 fungal genomes.</title>
        <authorList>
            <person name="Floudas D."/>
            <person name="Binder M."/>
            <person name="Riley R."/>
            <person name="Barry K."/>
            <person name="Blanchette R.A."/>
            <person name="Henrissat B."/>
            <person name="Martinez A.T."/>
            <person name="Otillar R."/>
            <person name="Spatafora J.W."/>
            <person name="Yadav J.S."/>
            <person name="Aerts A."/>
            <person name="Benoit I."/>
            <person name="Boyd A."/>
            <person name="Carlson A."/>
            <person name="Copeland A."/>
            <person name="Coutinho P.M."/>
            <person name="de Vries R.P."/>
            <person name="Ferreira P."/>
            <person name="Findley K."/>
            <person name="Foster B."/>
            <person name="Gaskell J."/>
            <person name="Glotzer D."/>
            <person name="Gorecki P."/>
            <person name="Heitman J."/>
            <person name="Hesse C."/>
            <person name="Hori C."/>
            <person name="Igarashi K."/>
            <person name="Jurgens J.A."/>
            <person name="Kallen N."/>
            <person name="Kersten P."/>
            <person name="Kohler A."/>
            <person name="Kuees U."/>
            <person name="Kumar T.K.A."/>
            <person name="Kuo A."/>
            <person name="LaButti K."/>
            <person name="Larrondo L.F."/>
            <person name="Lindquist E."/>
            <person name="Ling A."/>
            <person name="Lombard V."/>
            <person name="Lucas S."/>
            <person name="Lundell T."/>
            <person name="Martin R."/>
            <person name="McLaughlin D.J."/>
            <person name="Morgenstern I."/>
            <person name="Morin E."/>
            <person name="Murat C."/>
            <person name="Nagy L.G."/>
            <person name="Nolan M."/>
            <person name="Ohm R.A."/>
            <person name="Patyshakuliyeva A."/>
            <person name="Rokas A."/>
            <person name="Ruiz-Duenas F.J."/>
            <person name="Sabat G."/>
            <person name="Salamov A."/>
            <person name="Samejima M."/>
            <person name="Schmutz J."/>
            <person name="Slot J.C."/>
            <person name="St John F."/>
            <person name="Stenlid J."/>
            <person name="Sun H."/>
            <person name="Sun S."/>
            <person name="Syed K."/>
            <person name="Tsang A."/>
            <person name="Wiebenga A."/>
            <person name="Young D."/>
            <person name="Pisabarro A."/>
            <person name="Eastwood D.C."/>
            <person name="Martin F."/>
            <person name="Cullen D."/>
            <person name="Grigoriev I.V."/>
            <person name="Hibbett D.S."/>
        </authorList>
    </citation>
    <scope>NUCLEOTIDE SEQUENCE [LARGE SCALE GENOMIC DNA]</scope>
    <source>
        <strain evidence="6">RWD-64-598 SS2</strain>
    </source>
</reference>
<evidence type="ECO:0000313" key="5">
    <source>
        <dbReference type="EMBL" id="EIW83688.1"/>
    </source>
</evidence>
<dbReference type="KEGG" id="cput:CONPUDRAFT_51437"/>
<evidence type="ECO:0000256" key="1">
    <source>
        <dbReference type="ARBA" id="ARBA00022741"/>
    </source>
</evidence>
<feature type="domain" description="HIT" evidence="4">
    <location>
        <begin position="44"/>
        <end position="153"/>
    </location>
</feature>
<dbReference type="SUPFAM" id="SSF54197">
    <property type="entry name" value="HIT-like"/>
    <property type="match status" value="1"/>
</dbReference>
<dbReference type="InterPro" id="IPR036265">
    <property type="entry name" value="HIT-like_sf"/>
</dbReference>
<keyword evidence="2" id="KW-0378">Hydrolase</keyword>
<organism evidence="5 6">
    <name type="scientific">Coniophora puteana (strain RWD-64-598)</name>
    <name type="common">Brown rot fungus</name>
    <dbReference type="NCBI Taxonomy" id="741705"/>
    <lineage>
        <taxon>Eukaryota</taxon>
        <taxon>Fungi</taxon>
        <taxon>Dikarya</taxon>
        <taxon>Basidiomycota</taxon>
        <taxon>Agaricomycotina</taxon>
        <taxon>Agaricomycetes</taxon>
        <taxon>Agaricomycetidae</taxon>
        <taxon>Boletales</taxon>
        <taxon>Coniophorineae</taxon>
        <taxon>Coniophoraceae</taxon>
        <taxon>Coniophora</taxon>
    </lineage>
</organism>
<dbReference type="Gene3D" id="3.30.428.10">
    <property type="entry name" value="HIT-like"/>
    <property type="match status" value="1"/>
</dbReference>
<accession>A0A5M3MX69</accession>
<sequence length="190" mass="21929">MLSRLFPSSLLCGKSSVVNHHSEEDDSDGPVITPRQARKSTRCIFCNVSRDNGFDVVYEDAEFIAFRDYNPSSLHHLQVIPRDHIDSVKSLSRSDIERVRRMAKVGNSILDEWNVPALDRRLGFHIPPFNTVNHLHLHVQALPYKSRLRQMKYPISRRSDPYVKGFSWFVEVRQAIQLLERGKKITVSSC</sequence>
<name>A0A5M3MX69_CONPW</name>
<protein>
    <submittedName>
        <fullName evidence="5">HIT-like protein</fullName>
    </submittedName>
</protein>